<dbReference type="PROSITE" id="PS51325">
    <property type="entry name" value="ALPHA_BOX"/>
    <property type="match status" value="1"/>
</dbReference>
<dbReference type="GO" id="GO:0008301">
    <property type="term" value="F:DNA binding, bending"/>
    <property type="evidence" value="ECO:0007669"/>
    <property type="project" value="InterPro"/>
</dbReference>
<comment type="similarity">
    <text evidence="5">Belongs to the MATALPHA1 family.</text>
</comment>
<comment type="subcellular location">
    <subcellularLocation>
        <location evidence="5">Nucleus</location>
    </subcellularLocation>
</comment>
<proteinExistence type="inferred from homology"/>
<feature type="compositionally biased region" description="Low complexity" evidence="6">
    <location>
        <begin position="65"/>
        <end position="77"/>
    </location>
</feature>
<feature type="domain" description="Alpha box" evidence="7">
    <location>
        <begin position="85"/>
        <end position="140"/>
    </location>
</feature>
<dbReference type="HOGENOM" id="CLU_051375_0_0_1"/>
<accession>A1CJ84</accession>
<evidence type="ECO:0000259" key="7">
    <source>
        <dbReference type="PROSITE" id="PS51325"/>
    </source>
</evidence>
<evidence type="ECO:0000313" key="9">
    <source>
        <dbReference type="Proteomes" id="UP000006701"/>
    </source>
</evidence>
<dbReference type="eggNOG" id="ENOG502S4ZK">
    <property type="taxonomic scope" value="Eukaryota"/>
</dbReference>
<dbReference type="STRING" id="344612.A1CJ84"/>
<dbReference type="GeneID" id="4702799"/>
<evidence type="ECO:0000256" key="5">
    <source>
        <dbReference type="RuleBase" id="RU003516"/>
    </source>
</evidence>
<evidence type="ECO:0000256" key="2">
    <source>
        <dbReference type="ARBA" id="ARBA00023125"/>
    </source>
</evidence>
<keyword evidence="2 5" id="KW-0238">DNA-binding</keyword>
<dbReference type="Pfam" id="PF04769">
    <property type="entry name" value="MATalpha_HMGbox"/>
    <property type="match status" value="1"/>
</dbReference>
<dbReference type="RefSeq" id="XP_001270634.1">
    <property type="nucleotide sequence ID" value="XM_001270633.1"/>
</dbReference>
<name>A1CJ84_ASPCL</name>
<evidence type="ECO:0000256" key="6">
    <source>
        <dbReference type="SAM" id="MobiDB-lite"/>
    </source>
</evidence>
<sequence>MEAANSPLERAFNTFLLSMPAEQLEELLKYLQDARAQSNNTVLLPAASVAAISTSPLSDNRRDATVTPRATSRTSVVRSRRGQEGRKRPLNSFIAFRSFYSVMFPDLTQKAKSGILRFLWQNDPFKAKWAILAKAYSTVRDNHENEVSLDQFLELTTNFIGIVEPTRYLDEMGWQLTFDDQQQYTMAKAKVISTSDASTSTNYSANDIVTHCYDAGLVSRNECRHNESNDDKTATMAFAAQSTMVIDENHSLQVNCNDAIVTTYGSATPEMYTSSPHKTDETPSPNPIDADGMADDNALEIENVPAVHNSQHLGLFPFAGSGINLDSMQFPGYNQGEALSFLDPNLSAPMGDFDPLMEPPFGVFDINQFINF</sequence>
<organism evidence="8 9">
    <name type="scientific">Aspergillus clavatus (strain ATCC 1007 / CBS 513.65 / DSM 816 / NCTC 3887 / NRRL 1 / QM 1276 / 107)</name>
    <dbReference type="NCBI Taxonomy" id="344612"/>
    <lineage>
        <taxon>Eukaryota</taxon>
        <taxon>Fungi</taxon>
        <taxon>Dikarya</taxon>
        <taxon>Ascomycota</taxon>
        <taxon>Pezizomycotina</taxon>
        <taxon>Eurotiomycetes</taxon>
        <taxon>Eurotiomycetidae</taxon>
        <taxon>Eurotiales</taxon>
        <taxon>Aspergillaceae</taxon>
        <taxon>Aspergillus</taxon>
        <taxon>Aspergillus subgen. Fumigati</taxon>
    </lineage>
</organism>
<gene>
    <name evidence="8" type="ORF">ACLA_034110</name>
</gene>
<keyword evidence="1 5" id="KW-0805">Transcription regulation</keyword>
<evidence type="ECO:0000256" key="4">
    <source>
        <dbReference type="ARBA" id="ARBA00023242"/>
    </source>
</evidence>
<feature type="region of interest" description="Disordered" evidence="6">
    <location>
        <begin position="270"/>
        <end position="293"/>
    </location>
</feature>
<dbReference type="VEuPathDB" id="FungiDB:ACLA_034110"/>
<keyword evidence="9" id="KW-1185">Reference proteome</keyword>
<keyword evidence="4 5" id="KW-0539">Nucleus</keyword>
<dbReference type="OMA" id="KWAIVAK"/>
<dbReference type="InterPro" id="IPR006856">
    <property type="entry name" value="MATalpha_HMGbox"/>
</dbReference>
<dbReference type="AlphaFoldDB" id="A1CJ84"/>
<protein>
    <submittedName>
        <fullName evidence="8">MAT alpha mating-type protein, putative</fullName>
    </submittedName>
</protein>
<feature type="region of interest" description="Disordered" evidence="6">
    <location>
        <begin position="58"/>
        <end position="84"/>
    </location>
</feature>
<reference evidence="8 9" key="1">
    <citation type="journal article" date="2008" name="PLoS Genet.">
        <title>Genomic islands in the pathogenic filamentous fungus Aspergillus fumigatus.</title>
        <authorList>
            <person name="Fedorova N.D."/>
            <person name="Khaldi N."/>
            <person name="Joardar V.S."/>
            <person name="Maiti R."/>
            <person name="Amedeo P."/>
            <person name="Anderson M.J."/>
            <person name="Crabtree J."/>
            <person name="Silva J.C."/>
            <person name="Badger J.H."/>
            <person name="Albarraq A."/>
            <person name="Angiuoli S."/>
            <person name="Bussey H."/>
            <person name="Bowyer P."/>
            <person name="Cotty P.J."/>
            <person name="Dyer P.S."/>
            <person name="Egan A."/>
            <person name="Galens K."/>
            <person name="Fraser-Liggett C.M."/>
            <person name="Haas B.J."/>
            <person name="Inman J.M."/>
            <person name="Kent R."/>
            <person name="Lemieux S."/>
            <person name="Malavazi I."/>
            <person name="Orvis J."/>
            <person name="Roemer T."/>
            <person name="Ronning C.M."/>
            <person name="Sundaram J.P."/>
            <person name="Sutton G."/>
            <person name="Turner G."/>
            <person name="Venter J.C."/>
            <person name="White O.R."/>
            <person name="Whitty B.R."/>
            <person name="Youngman P."/>
            <person name="Wolfe K.H."/>
            <person name="Goldman G.H."/>
            <person name="Wortman J.R."/>
            <person name="Jiang B."/>
            <person name="Denning D.W."/>
            <person name="Nierman W.C."/>
        </authorList>
    </citation>
    <scope>NUCLEOTIDE SEQUENCE [LARGE SCALE GENOMIC DNA]</scope>
    <source>
        <strain evidence="9">ATCC 1007 / CBS 513.65 / DSM 816 / NCTC 3887 / NRRL 1</strain>
    </source>
</reference>
<dbReference type="KEGG" id="act:ACLA_034110"/>
<evidence type="ECO:0000256" key="3">
    <source>
        <dbReference type="ARBA" id="ARBA00023163"/>
    </source>
</evidence>
<dbReference type="GO" id="GO:0045895">
    <property type="term" value="P:positive regulation of mating-type specific transcription, DNA-templated"/>
    <property type="evidence" value="ECO:0007669"/>
    <property type="project" value="InterPro"/>
</dbReference>
<keyword evidence="3 5" id="KW-0804">Transcription</keyword>
<dbReference type="OrthoDB" id="5398665at2759"/>
<dbReference type="GO" id="GO:0005634">
    <property type="term" value="C:nucleus"/>
    <property type="evidence" value="ECO:0007669"/>
    <property type="project" value="UniProtKB-SubCell"/>
</dbReference>
<dbReference type="Proteomes" id="UP000006701">
    <property type="component" value="Unassembled WGS sequence"/>
</dbReference>
<dbReference type="EMBL" id="DS027056">
    <property type="protein sequence ID" value="EAW09208.1"/>
    <property type="molecule type" value="Genomic_DNA"/>
</dbReference>
<evidence type="ECO:0000313" key="8">
    <source>
        <dbReference type="EMBL" id="EAW09208.1"/>
    </source>
</evidence>
<evidence type="ECO:0000256" key="1">
    <source>
        <dbReference type="ARBA" id="ARBA00023015"/>
    </source>
</evidence>